<name>A0ABS0RZP9_PECPM</name>
<protein>
    <submittedName>
        <fullName evidence="1">Uncharacterized protein</fullName>
    </submittedName>
</protein>
<dbReference type="Proteomes" id="UP001194579">
    <property type="component" value="Unassembled WGS sequence"/>
</dbReference>
<comment type="caution">
    <text evidence="1">The sequence shown here is derived from an EMBL/GenBank/DDBJ whole genome shotgun (WGS) entry which is preliminary data.</text>
</comment>
<keyword evidence="2" id="KW-1185">Reference proteome</keyword>
<dbReference type="RefSeq" id="WP_043898760.1">
    <property type="nucleotide sequence ID" value="NC_017845.1"/>
</dbReference>
<sequence>MTGVSKGSQRTCSLKYDGYTQPVKVAEIIGVLAFIAYQGNNIFIKKILPLLFSSLTILFPMTDANQDDWPQLKQAYTNSIAQ</sequence>
<accession>A0ABS0RZP9</accession>
<evidence type="ECO:0000313" key="1">
    <source>
        <dbReference type="EMBL" id="MBI0555029.1"/>
    </source>
</evidence>
<reference evidence="2" key="1">
    <citation type="submission" date="2023-07" db="EMBL/GenBank/DDBJ databases">
        <title>Identification of Pectobacterium versatile causing blackleg of potato from New York State with a whole genome sequencing approach.</title>
        <authorList>
            <person name="Ma X."/>
            <person name="Swingle B."/>
        </authorList>
    </citation>
    <scope>NUCLEOTIDE SEQUENCE [LARGE SCALE GENOMIC DNA]</scope>
    <source>
        <strain evidence="2">NY1588A</strain>
    </source>
</reference>
<evidence type="ECO:0000313" key="2">
    <source>
        <dbReference type="Proteomes" id="UP001194579"/>
    </source>
</evidence>
<proteinExistence type="predicted"/>
<gene>
    <name evidence="1" type="ORF">F6Q06_11095</name>
</gene>
<organism evidence="1 2">
    <name type="scientific">Pectobacterium parmentieri</name>
    <dbReference type="NCBI Taxonomy" id="1905730"/>
    <lineage>
        <taxon>Bacteria</taxon>
        <taxon>Pseudomonadati</taxon>
        <taxon>Pseudomonadota</taxon>
        <taxon>Gammaproteobacteria</taxon>
        <taxon>Enterobacterales</taxon>
        <taxon>Pectobacteriaceae</taxon>
        <taxon>Pectobacterium</taxon>
    </lineage>
</organism>
<dbReference type="EMBL" id="WABS01000019">
    <property type="protein sequence ID" value="MBI0555029.1"/>
    <property type="molecule type" value="Genomic_DNA"/>
</dbReference>